<name>A0ACC0D2B3_9PEZI</name>
<protein>
    <submittedName>
        <fullName evidence="1">NADPH-dependent methylglyoxal reductase GRE2</fullName>
    </submittedName>
</protein>
<evidence type="ECO:0000313" key="1">
    <source>
        <dbReference type="EMBL" id="KAI6086804.1"/>
    </source>
</evidence>
<proteinExistence type="predicted"/>
<dbReference type="Proteomes" id="UP001497680">
    <property type="component" value="Unassembled WGS sequence"/>
</dbReference>
<gene>
    <name evidence="1" type="ORF">F4821DRAFT_122257</name>
</gene>
<keyword evidence="2" id="KW-1185">Reference proteome</keyword>
<dbReference type="EMBL" id="MU394312">
    <property type="protein sequence ID" value="KAI6086804.1"/>
    <property type="molecule type" value="Genomic_DNA"/>
</dbReference>
<reference evidence="1 2" key="1">
    <citation type="journal article" date="2022" name="New Phytol.">
        <title>Ecological generalism drives hyperdiversity of secondary metabolite gene clusters in xylarialean endophytes.</title>
        <authorList>
            <person name="Franco M.E.E."/>
            <person name="Wisecaver J.H."/>
            <person name="Arnold A.E."/>
            <person name="Ju Y.M."/>
            <person name="Slot J.C."/>
            <person name="Ahrendt S."/>
            <person name="Moore L.P."/>
            <person name="Eastman K.E."/>
            <person name="Scott K."/>
            <person name="Konkel Z."/>
            <person name="Mondo S.J."/>
            <person name="Kuo A."/>
            <person name="Hayes R.D."/>
            <person name="Haridas S."/>
            <person name="Andreopoulos B."/>
            <person name="Riley R."/>
            <person name="LaButti K."/>
            <person name="Pangilinan J."/>
            <person name="Lipzen A."/>
            <person name="Amirebrahimi M."/>
            <person name="Yan J."/>
            <person name="Adam C."/>
            <person name="Keymanesh K."/>
            <person name="Ng V."/>
            <person name="Louie K."/>
            <person name="Northen T."/>
            <person name="Drula E."/>
            <person name="Henrissat B."/>
            <person name="Hsieh H.M."/>
            <person name="Youens-Clark K."/>
            <person name="Lutzoni F."/>
            <person name="Miadlikowska J."/>
            <person name="Eastwood D.C."/>
            <person name="Hamelin R.C."/>
            <person name="Grigoriev I.V."/>
            <person name="U'Ren J.M."/>
        </authorList>
    </citation>
    <scope>NUCLEOTIDE SEQUENCE [LARGE SCALE GENOMIC DNA]</scope>
    <source>
        <strain evidence="1 2">ER1909</strain>
    </source>
</reference>
<sequence length="360" mass="39351">MGNSHRVLLTGANGFIAQHILSQLIDEGYSVRAVVRSQSKVDLLKKSFDKYVDTPLLDFAVVPDITAAGAFDAALESDPPFDIVLHTASPFILRPAKSSDYLDPAIKGTTEVLQGITRVAPSVKRVVVTSSFAAIYNMGGNPISDPPKICTSEDWNEVTLEEALATENPILTYPASKKFAEKAAWDFVKENNVNFELSTVNPPGVYGPIFDPSQIAKPEDLNQSTGLIYNALLRPDLKSSDPVPPTFLYLYVDVRDVARAHILAATVPEAAGKRWFTVAGELSNQQMANYLREALPERSDVIPIGEPDKASWKPEGWYGASAPEVEKVLGLKYRSAEETIKDLAPQLVEIGKRALVSPWL</sequence>
<organism evidence="1 2">
    <name type="scientific">Hypoxylon rubiginosum</name>
    <dbReference type="NCBI Taxonomy" id="110542"/>
    <lineage>
        <taxon>Eukaryota</taxon>
        <taxon>Fungi</taxon>
        <taxon>Dikarya</taxon>
        <taxon>Ascomycota</taxon>
        <taxon>Pezizomycotina</taxon>
        <taxon>Sordariomycetes</taxon>
        <taxon>Xylariomycetidae</taxon>
        <taxon>Xylariales</taxon>
        <taxon>Hypoxylaceae</taxon>
        <taxon>Hypoxylon</taxon>
    </lineage>
</organism>
<comment type="caution">
    <text evidence="1">The sequence shown here is derived from an EMBL/GenBank/DDBJ whole genome shotgun (WGS) entry which is preliminary data.</text>
</comment>
<accession>A0ACC0D2B3</accession>
<evidence type="ECO:0000313" key="2">
    <source>
        <dbReference type="Proteomes" id="UP001497680"/>
    </source>
</evidence>